<protein>
    <submittedName>
        <fullName evidence="1">Carboxypeptidase-like regulatory domain-containing protein</fullName>
    </submittedName>
</protein>
<comment type="caution">
    <text evidence="1">The sequence shown here is derived from an EMBL/GenBank/DDBJ whole genome shotgun (WGS) entry which is preliminary data.</text>
</comment>
<dbReference type="EMBL" id="SSHJ02000005">
    <property type="protein sequence ID" value="MFN0255626.1"/>
    <property type="molecule type" value="Genomic_DNA"/>
</dbReference>
<evidence type="ECO:0000313" key="1">
    <source>
        <dbReference type="EMBL" id="MFN0255626.1"/>
    </source>
</evidence>
<dbReference type="InterPro" id="IPR008969">
    <property type="entry name" value="CarboxyPept-like_regulatory"/>
</dbReference>
<name>A0ABW9J516_9SPHI</name>
<organism evidence="1 2">
    <name type="scientific">Pedobacter ureilyticus</name>
    <dbReference type="NCBI Taxonomy" id="1393051"/>
    <lineage>
        <taxon>Bacteria</taxon>
        <taxon>Pseudomonadati</taxon>
        <taxon>Bacteroidota</taxon>
        <taxon>Sphingobacteriia</taxon>
        <taxon>Sphingobacteriales</taxon>
        <taxon>Sphingobacteriaceae</taxon>
        <taxon>Pedobacter</taxon>
    </lineage>
</organism>
<gene>
    <name evidence="1" type="ORF">E6A44_008590</name>
</gene>
<dbReference type="Pfam" id="PF13715">
    <property type="entry name" value="CarbopepD_reg_2"/>
    <property type="match status" value="1"/>
</dbReference>
<dbReference type="Gene3D" id="2.60.40.1120">
    <property type="entry name" value="Carboxypeptidase-like, regulatory domain"/>
    <property type="match status" value="1"/>
</dbReference>
<reference evidence="1 2" key="1">
    <citation type="submission" date="2024-12" db="EMBL/GenBank/DDBJ databases">
        <authorList>
            <person name="Hu S."/>
        </authorList>
    </citation>
    <scope>NUCLEOTIDE SEQUENCE [LARGE SCALE GENOMIC DNA]</scope>
    <source>
        <strain evidence="1 2">THG-T11</strain>
    </source>
</reference>
<accession>A0ABW9J516</accession>
<dbReference type="Proteomes" id="UP001517247">
    <property type="component" value="Unassembled WGS sequence"/>
</dbReference>
<proteinExistence type="predicted"/>
<dbReference type="SUPFAM" id="SSF49464">
    <property type="entry name" value="Carboxypeptidase regulatory domain-like"/>
    <property type="match status" value="1"/>
</dbReference>
<keyword evidence="2" id="KW-1185">Reference proteome</keyword>
<evidence type="ECO:0000313" key="2">
    <source>
        <dbReference type="Proteomes" id="UP001517247"/>
    </source>
</evidence>
<dbReference type="RefSeq" id="WP_138722715.1">
    <property type="nucleotide sequence ID" value="NZ_SSHJ02000005.1"/>
</dbReference>
<sequence>MNQKYKIAIPDPCQQRWDDMSQTANGKFCSHCSTEVIDFTQMTTAQLQAYFQNATQPICGRIDSFQLHRLNHPPALHTQQTGFSLKIAMASVMALLVSTKVNAQQMVAKSQTATHLSSTTAKTNTKVEDKGAEGSFLIKGTVKSLEDGLALEGANIKLVGLNQATVSDSNGVFKLYVKCLPQQQQQQQQEVTYLGYSSLQLNVKLSQEPKDLTVCLASDSIILGKVAVTAARPEVRHIITGGITTVKMEELKRPSFFKRVFNHVGGWFR</sequence>